<dbReference type="Gene3D" id="3.40.50.300">
    <property type="entry name" value="P-loop containing nucleotide triphosphate hydrolases"/>
    <property type="match status" value="2"/>
</dbReference>
<keyword evidence="8" id="KW-1278">Translocase</keyword>
<dbReference type="FunFam" id="3.40.50.300:FF:000224">
    <property type="entry name" value="Energy-coupling factor transporter ATP-binding protein EcfA"/>
    <property type="match status" value="1"/>
</dbReference>
<dbReference type="EMBL" id="QJJQ01000006">
    <property type="protein sequence ID" value="PXW86959.1"/>
    <property type="molecule type" value="Genomic_DNA"/>
</dbReference>
<dbReference type="InterPro" id="IPR027417">
    <property type="entry name" value="P-loop_NTPase"/>
</dbReference>
<comment type="subcellular location">
    <subcellularLocation>
        <location evidence="1">Cell membrane</location>
        <topology evidence="1">Peripheral membrane protein</topology>
    </subcellularLocation>
</comment>
<dbReference type="SUPFAM" id="SSF52540">
    <property type="entry name" value="P-loop containing nucleoside triphosphate hydrolases"/>
    <property type="match status" value="2"/>
</dbReference>
<comment type="caution">
    <text evidence="12">The sequence shown here is derived from an EMBL/GenBank/DDBJ whole genome shotgun (WGS) entry which is preliminary data.</text>
</comment>
<evidence type="ECO:0000256" key="8">
    <source>
        <dbReference type="ARBA" id="ARBA00022967"/>
    </source>
</evidence>
<dbReference type="InterPro" id="IPR017871">
    <property type="entry name" value="ABC_transporter-like_CS"/>
</dbReference>
<dbReference type="GO" id="GO:0015087">
    <property type="term" value="F:cobalt ion transmembrane transporter activity"/>
    <property type="evidence" value="ECO:0007669"/>
    <property type="project" value="UniProtKB-ARBA"/>
</dbReference>
<dbReference type="AlphaFoldDB" id="A0A2V3WDS6"/>
<dbReference type="RefSeq" id="WP_110395204.1">
    <property type="nucleotide sequence ID" value="NZ_JBHUHB010000001.1"/>
</dbReference>
<keyword evidence="13" id="KW-1185">Reference proteome</keyword>
<dbReference type="NCBIfam" id="NF010167">
    <property type="entry name" value="PRK13648.1"/>
    <property type="match status" value="2"/>
</dbReference>
<keyword evidence="7 12" id="KW-0067">ATP-binding</keyword>
<evidence type="ECO:0000313" key="12">
    <source>
        <dbReference type="EMBL" id="PXW86959.1"/>
    </source>
</evidence>
<dbReference type="SMART" id="SM00382">
    <property type="entry name" value="AAA"/>
    <property type="match status" value="2"/>
</dbReference>
<dbReference type="GO" id="GO:0043190">
    <property type="term" value="C:ATP-binding cassette (ABC) transporter complex"/>
    <property type="evidence" value="ECO:0007669"/>
    <property type="project" value="TreeGrafter"/>
</dbReference>
<dbReference type="PANTHER" id="PTHR43553:SF26">
    <property type="entry name" value="ABC TRANSPORTER ATP-BINDING PROTEIN BC_2655-RELATED"/>
    <property type="match status" value="1"/>
</dbReference>
<evidence type="ECO:0000256" key="7">
    <source>
        <dbReference type="ARBA" id="ARBA00022840"/>
    </source>
</evidence>
<keyword evidence="6" id="KW-0547">Nucleotide-binding</keyword>
<accession>A0A2V3WDS6</accession>
<dbReference type="InterPro" id="IPR015856">
    <property type="entry name" value="ABC_transpr_CbiO/EcfA_su"/>
</dbReference>
<feature type="domain" description="ABC transporter" evidence="11">
    <location>
        <begin position="6"/>
        <end position="247"/>
    </location>
</feature>
<evidence type="ECO:0000256" key="10">
    <source>
        <dbReference type="ARBA" id="ARBA00025157"/>
    </source>
</evidence>
<feature type="domain" description="ABC transporter" evidence="11">
    <location>
        <begin position="302"/>
        <end position="535"/>
    </location>
</feature>
<dbReference type="GO" id="GO:0016887">
    <property type="term" value="F:ATP hydrolysis activity"/>
    <property type="evidence" value="ECO:0007669"/>
    <property type="project" value="InterPro"/>
</dbReference>
<comment type="function">
    <text evidence="10">Probably part of an ABC transporter complex. Responsible for energy coupling to the transport system.</text>
</comment>
<protein>
    <submittedName>
        <fullName evidence="12">Energy-coupling factor transport system ATP-binding protein</fullName>
    </submittedName>
</protein>
<evidence type="ECO:0000259" key="11">
    <source>
        <dbReference type="PROSITE" id="PS50893"/>
    </source>
</evidence>
<evidence type="ECO:0000256" key="2">
    <source>
        <dbReference type="ARBA" id="ARBA00005417"/>
    </source>
</evidence>
<dbReference type="CDD" id="cd03225">
    <property type="entry name" value="ABC_cobalt_CbiO_domain1"/>
    <property type="match status" value="2"/>
</dbReference>
<evidence type="ECO:0000313" key="13">
    <source>
        <dbReference type="Proteomes" id="UP000247978"/>
    </source>
</evidence>
<dbReference type="GO" id="GO:0042626">
    <property type="term" value="F:ATPase-coupled transmembrane transporter activity"/>
    <property type="evidence" value="ECO:0007669"/>
    <property type="project" value="TreeGrafter"/>
</dbReference>
<comment type="similarity">
    <text evidence="2">Belongs to the ABC transporter superfamily.</text>
</comment>
<dbReference type="OrthoDB" id="501320at2"/>
<evidence type="ECO:0000256" key="1">
    <source>
        <dbReference type="ARBA" id="ARBA00004202"/>
    </source>
</evidence>
<dbReference type="PROSITE" id="PS00211">
    <property type="entry name" value="ABC_TRANSPORTER_1"/>
    <property type="match status" value="2"/>
</dbReference>
<dbReference type="PANTHER" id="PTHR43553">
    <property type="entry name" value="HEAVY METAL TRANSPORTER"/>
    <property type="match status" value="1"/>
</dbReference>
<dbReference type="InterPro" id="IPR050095">
    <property type="entry name" value="ECF_ABC_transporter_ATP-bd"/>
</dbReference>
<dbReference type="InterPro" id="IPR003439">
    <property type="entry name" value="ABC_transporter-like_ATP-bd"/>
</dbReference>
<dbReference type="Pfam" id="PF12558">
    <property type="entry name" value="DUF3744"/>
    <property type="match status" value="1"/>
</dbReference>
<dbReference type="Pfam" id="PF00005">
    <property type="entry name" value="ABC_tran"/>
    <property type="match status" value="2"/>
</dbReference>
<dbReference type="Proteomes" id="UP000247978">
    <property type="component" value="Unassembled WGS sequence"/>
</dbReference>
<dbReference type="FunFam" id="3.40.50.300:FF:001422">
    <property type="entry name" value="Cobalt ABC transporter ATP-binding protein"/>
    <property type="match status" value="1"/>
</dbReference>
<keyword evidence="4" id="KW-1003">Cell membrane</keyword>
<keyword evidence="3" id="KW-0813">Transport</keyword>
<evidence type="ECO:0000256" key="5">
    <source>
        <dbReference type="ARBA" id="ARBA00022737"/>
    </source>
</evidence>
<keyword evidence="5" id="KW-0677">Repeat</keyword>
<evidence type="ECO:0000256" key="3">
    <source>
        <dbReference type="ARBA" id="ARBA00022448"/>
    </source>
</evidence>
<keyword evidence="9" id="KW-0472">Membrane</keyword>
<name>A0A2V3WDS6_9BACI</name>
<evidence type="ECO:0000256" key="9">
    <source>
        <dbReference type="ARBA" id="ARBA00023136"/>
    </source>
</evidence>
<dbReference type="PROSITE" id="PS50893">
    <property type="entry name" value="ABC_TRANSPORTER_2"/>
    <property type="match status" value="2"/>
</dbReference>
<evidence type="ECO:0000256" key="6">
    <source>
        <dbReference type="ARBA" id="ARBA00022741"/>
    </source>
</evidence>
<sequence>MKKPIICFNNFTFKYDSQKNPTLHDINLTINQGEKILIVGPSGCGKSTLGHCLNGLVPFAYKGDITGSLKVNGQETKDLTIFSLSKIVGTVLQDPDGQFIGLSVGEDIAFSLENDEVPIDIMKEKVIDISKLINMEKYLGASVHELSGGQRQRVALGGVLVEQVDVLLFDEPLANLDPATGRHAIKLIDEIQKELHTTVIIIEHRLEDVLDQHVDRIIVMDQGRIISDTTPNELLASSILEQTNIREPLYIRALKYANCKLTPEMNLEHFNKLNLYDCKEALHNWYKSTSIQKSLPEAESILEVEKITFAYGAQKPTINDISFTIRKGEMISIVGKNGAGKSTLSRLICGFEKGHSGKMFFAGEDMKDVTIRERAEKIGMVMQNPNHMISKHMIYDEVALGLVLRGISEDEIKERVEKALQVCGLFPFRNWPISALSFGQRKRVTIASILVLNPEVIILDEPTAGQDFFHYTQIMEFLAKLNRLGITIIMVTHDMHLMLEYTPRCLVIADGKLIADDSAVNVLSNKKIVEAANLKQTSLFELARRANIEHPTEFVARFISFDKEVRGFGN</sequence>
<evidence type="ECO:0000256" key="4">
    <source>
        <dbReference type="ARBA" id="ARBA00022475"/>
    </source>
</evidence>
<dbReference type="GO" id="GO:0005524">
    <property type="term" value="F:ATP binding"/>
    <property type="evidence" value="ECO:0007669"/>
    <property type="project" value="UniProtKB-KW"/>
</dbReference>
<organism evidence="12 13">
    <name type="scientific">Pseudogracilibacillus auburnensis</name>
    <dbReference type="NCBI Taxonomy" id="1494959"/>
    <lineage>
        <taxon>Bacteria</taxon>
        <taxon>Bacillati</taxon>
        <taxon>Bacillota</taxon>
        <taxon>Bacilli</taxon>
        <taxon>Bacillales</taxon>
        <taxon>Bacillaceae</taxon>
        <taxon>Pseudogracilibacillus</taxon>
    </lineage>
</organism>
<gene>
    <name evidence="12" type="ORF">DFR56_10626</name>
</gene>
<dbReference type="InterPro" id="IPR003593">
    <property type="entry name" value="AAA+_ATPase"/>
</dbReference>
<reference evidence="12 13" key="1">
    <citation type="submission" date="2018-05" db="EMBL/GenBank/DDBJ databases">
        <title>Genomic Encyclopedia of Type Strains, Phase IV (KMG-IV): sequencing the most valuable type-strain genomes for metagenomic binning, comparative biology and taxonomic classification.</title>
        <authorList>
            <person name="Goeker M."/>
        </authorList>
    </citation>
    <scope>NUCLEOTIDE SEQUENCE [LARGE SCALE GENOMIC DNA]</scope>
    <source>
        <strain evidence="12 13">DSM 28556</strain>
    </source>
</reference>
<dbReference type="InterPro" id="IPR022216">
    <property type="entry name" value="ABC_Co_transporter"/>
</dbReference>
<proteinExistence type="inferred from homology"/>